<dbReference type="InterPro" id="IPR002500">
    <property type="entry name" value="PAPS_reduct_dom"/>
</dbReference>
<dbReference type="GO" id="GO:0003824">
    <property type="term" value="F:catalytic activity"/>
    <property type="evidence" value="ECO:0007669"/>
    <property type="project" value="InterPro"/>
</dbReference>
<gene>
    <name evidence="2" type="ORF">CLV29_1143</name>
</gene>
<dbReference type="AlphaFoldDB" id="A0A4R7J8C5"/>
<feature type="domain" description="Phosphoadenosine phosphosulphate reductase" evidence="1">
    <location>
        <begin position="27"/>
        <end position="129"/>
    </location>
</feature>
<protein>
    <submittedName>
        <fullName evidence="2">Phosphoadenosine phosphosulfate reductase family protein</fullName>
    </submittedName>
</protein>
<evidence type="ECO:0000313" key="2">
    <source>
        <dbReference type="EMBL" id="TDT33524.1"/>
    </source>
</evidence>
<proteinExistence type="predicted"/>
<organism evidence="2 3">
    <name type="scientific">Naumannella halotolerans</name>
    <dbReference type="NCBI Taxonomy" id="993414"/>
    <lineage>
        <taxon>Bacteria</taxon>
        <taxon>Bacillati</taxon>
        <taxon>Actinomycetota</taxon>
        <taxon>Actinomycetes</taxon>
        <taxon>Propionibacteriales</taxon>
        <taxon>Propionibacteriaceae</taxon>
        <taxon>Naumannella</taxon>
    </lineage>
</organism>
<accession>A0A4R7J8C5</accession>
<dbReference type="Gene3D" id="3.40.50.620">
    <property type="entry name" value="HUPs"/>
    <property type="match status" value="1"/>
</dbReference>
<sequence length="181" mass="20639">MAKEARAEAVARAWDHAQQRRPVPNLHGVLITEPAARAHRDHGVGELWGVRAAEAHGRRVMYARALTASVERDCDGCCSDRTDQRRQHGGTVSRADQTVAYGPIWDWTDDQVWNYTAHHRLPVHPVYAKLRRLGAPDHALRISQILDGSHLEAGRLTWLKRGWPDLYHDLRQVLPRIDEFT</sequence>
<dbReference type="Pfam" id="PF01507">
    <property type="entry name" value="PAPS_reduct"/>
    <property type="match status" value="1"/>
</dbReference>
<evidence type="ECO:0000313" key="3">
    <source>
        <dbReference type="Proteomes" id="UP000295371"/>
    </source>
</evidence>
<name>A0A4R7J8C5_9ACTN</name>
<dbReference type="Proteomes" id="UP000295371">
    <property type="component" value="Unassembled WGS sequence"/>
</dbReference>
<comment type="caution">
    <text evidence="2">The sequence shown here is derived from an EMBL/GenBank/DDBJ whole genome shotgun (WGS) entry which is preliminary data.</text>
</comment>
<evidence type="ECO:0000259" key="1">
    <source>
        <dbReference type="Pfam" id="PF01507"/>
    </source>
</evidence>
<dbReference type="InterPro" id="IPR014729">
    <property type="entry name" value="Rossmann-like_a/b/a_fold"/>
</dbReference>
<dbReference type="EMBL" id="SOAW01000001">
    <property type="protein sequence ID" value="TDT33524.1"/>
    <property type="molecule type" value="Genomic_DNA"/>
</dbReference>
<dbReference type="SUPFAM" id="SSF52402">
    <property type="entry name" value="Adenine nucleotide alpha hydrolases-like"/>
    <property type="match status" value="1"/>
</dbReference>
<keyword evidence="3" id="KW-1185">Reference proteome</keyword>
<reference evidence="2 3" key="1">
    <citation type="submission" date="2019-03" db="EMBL/GenBank/DDBJ databases">
        <title>Genomic Encyclopedia of Archaeal and Bacterial Type Strains, Phase II (KMG-II): from individual species to whole genera.</title>
        <authorList>
            <person name="Goeker M."/>
        </authorList>
    </citation>
    <scope>NUCLEOTIDE SEQUENCE [LARGE SCALE GENOMIC DNA]</scope>
    <source>
        <strain evidence="2 3">DSM 24323</strain>
    </source>
</reference>